<proteinExistence type="predicted"/>
<evidence type="ECO:0000313" key="2">
    <source>
        <dbReference type="Proteomes" id="UP000290289"/>
    </source>
</evidence>
<keyword evidence="2" id="KW-1185">Reference proteome</keyword>
<comment type="caution">
    <text evidence="1">The sequence shown here is derived from an EMBL/GenBank/DDBJ whole genome shotgun (WGS) entry which is preliminary data.</text>
</comment>
<name>A0A498KQM6_MALDO</name>
<dbReference type="Proteomes" id="UP000290289">
    <property type="component" value="Unassembled WGS sequence"/>
</dbReference>
<sequence length="125" mass="14595">MFYIKTFGDSKAQLQTRGKMLNKKNVISGAVEFCRKKNDTSVLPPYWSVPPGVCCDGYRVVLWSFYSTYKNPNRCAHPGEYWSPLFEKCPERPKDNHINLYVQKPYKPLFISSSNSKLLKKTYER</sequence>
<reference evidence="1 2" key="1">
    <citation type="submission" date="2018-10" db="EMBL/GenBank/DDBJ databases">
        <title>A high-quality apple genome assembly.</title>
        <authorList>
            <person name="Hu J."/>
        </authorList>
    </citation>
    <scope>NUCLEOTIDE SEQUENCE [LARGE SCALE GENOMIC DNA]</scope>
    <source>
        <strain evidence="2">cv. HFTH1</strain>
        <tissue evidence="1">Young leaf</tissue>
    </source>
</reference>
<evidence type="ECO:0000313" key="1">
    <source>
        <dbReference type="EMBL" id="RXI09856.1"/>
    </source>
</evidence>
<organism evidence="1 2">
    <name type="scientific">Malus domestica</name>
    <name type="common">Apple</name>
    <name type="synonym">Pyrus malus</name>
    <dbReference type="NCBI Taxonomy" id="3750"/>
    <lineage>
        <taxon>Eukaryota</taxon>
        <taxon>Viridiplantae</taxon>
        <taxon>Streptophyta</taxon>
        <taxon>Embryophyta</taxon>
        <taxon>Tracheophyta</taxon>
        <taxon>Spermatophyta</taxon>
        <taxon>Magnoliopsida</taxon>
        <taxon>eudicotyledons</taxon>
        <taxon>Gunneridae</taxon>
        <taxon>Pentapetalae</taxon>
        <taxon>rosids</taxon>
        <taxon>fabids</taxon>
        <taxon>Rosales</taxon>
        <taxon>Rosaceae</taxon>
        <taxon>Amygdaloideae</taxon>
        <taxon>Maleae</taxon>
        <taxon>Malus</taxon>
    </lineage>
</organism>
<gene>
    <name evidence="1" type="ORF">DVH24_001621</name>
</gene>
<dbReference type="EMBL" id="RDQH01000142">
    <property type="protein sequence ID" value="RXI09856.1"/>
    <property type="molecule type" value="Genomic_DNA"/>
</dbReference>
<dbReference type="AlphaFoldDB" id="A0A498KQM6"/>
<protein>
    <submittedName>
        <fullName evidence="1">Uncharacterized protein</fullName>
    </submittedName>
</protein>
<accession>A0A498KQM6</accession>